<keyword evidence="2" id="KW-0808">Transferase</keyword>
<dbReference type="InterPro" id="IPR041497">
    <property type="entry name" value="Thump-like"/>
</dbReference>
<reference evidence="2 3" key="1">
    <citation type="submission" date="2019-08" db="EMBL/GenBank/DDBJ databases">
        <authorList>
            <person name="Lei W."/>
        </authorList>
    </citation>
    <scope>NUCLEOTIDE SEQUENCE [LARGE SCALE GENOMIC DNA]</scope>
    <source>
        <strain evidence="2 3">CCUG 58627</strain>
    </source>
</reference>
<organism evidence="2 3">
    <name type="scientific">Corynebacterium canis</name>
    <dbReference type="NCBI Taxonomy" id="679663"/>
    <lineage>
        <taxon>Bacteria</taxon>
        <taxon>Bacillati</taxon>
        <taxon>Actinomycetota</taxon>
        <taxon>Actinomycetes</taxon>
        <taxon>Mycobacteriales</taxon>
        <taxon>Corynebacteriaceae</taxon>
        <taxon>Corynebacterium</taxon>
    </lineage>
</organism>
<dbReference type="Gene3D" id="3.40.50.150">
    <property type="entry name" value="Vaccinia Virus protein VP39"/>
    <property type="match status" value="1"/>
</dbReference>
<keyword evidence="3" id="KW-1185">Reference proteome</keyword>
<feature type="domain" description="THUMP-like" evidence="1">
    <location>
        <begin position="306"/>
        <end position="374"/>
    </location>
</feature>
<sequence>MSLSPAEVRFLAEHTDEIAEVNLPLTPATLVADTAALRARFGEFGRAVAELVQARRSAASKLPQHWLMCRDSAQQATPLQVAQVRAQRLRRMLGQARIADVTCSIGTEGHAILGAGMSYFGADIDASRLLMARHNVPAPYVLADALAPALTAIDAIVADPARRSGGRRIVSPEQLIPPLPKLLAAWPHSNVAVKCAPGLDFSEWQGLVSVVSVAGGVKEACLYSAALGEGRRREAVVVHSQTTDVIDDTFDSDVGAAEPGEYIIDPDGAIVRAGLVRHFAKREGLWMLDERIAYLTGNRIPHGYSGFRILEEVSLKRLKQRLRAWDCGSLEILVRGVDIDPDRLRRECKLSGSRPLAVVCTRIGSRRCAFVCEPRLLG</sequence>
<dbReference type="Proteomes" id="UP000320791">
    <property type="component" value="Unassembled WGS sequence"/>
</dbReference>
<dbReference type="OrthoDB" id="9810570at2"/>
<proteinExistence type="predicted"/>
<dbReference type="EMBL" id="VOHM01000002">
    <property type="protein sequence ID" value="TWT28867.1"/>
    <property type="molecule type" value="Genomic_DNA"/>
</dbReference>
<dbReference type="Pfam" id="PF18096">
    <property type="entry name" value="Thump_like"/>
    <property type="match status" value="1"/>
</dbReference>
<dbReference type="RefSeq" id="WP_146323322.1">
    <property type="nucleotide sequence ID" value="NZ_BAABLR010000075.1"/>
</dbReference>
<evidence type="ECO:0000313" key="2">
    <source>
        <dbReference type="EMBL" id="TWT28867.1"/>
    </source>
</evidence>
<protein>
    <submittedName>
        <fullName evidence="2">SAM-dependent methyltransferase</fullName>
    </submittedName>
</protein>
<dbReference type="GO" id="GO:0008168">
    <property type="term" value="F:methyltransferase activity"/>
    <property type="evidence" value="ECO:0007669"/>
    <property type="project" value="UniProtKB-KW"/>
</dbReference>
<name>A0A5C5USV6_9CORY</name>
<evidence type="ECO:0000259" key="1">
    <source>
        <dbReference type="Pfam" id="PF18096"/>
    </source>
</evidence>
<comment type="caution">
    <text evidence="2">The sequence shown here is derived from an EMBL/GenBank/DDBJ whole genome shotgun (WGS) entry which is preliminary data.</text>
</comment>
<dbReference type="GO" id="GO:0032259">
    <property type="term" value="P:methylation"/>
    <property type="evidence" value="ECO:0007669"/>
    <property type="project" value="UniProtKB-KW"/>
</dbReference>
<keyword evidence="2" id="KW-0489">Methyltransferase</keyword>
<dbReference type="InterPro" id="IPR029063">
    <property type="entry name" value="SAM-dependent_MTases_sf"/>
</dbReference>
<gene>
    <name evidence="2" type="ORF">FRX94_01380</name>
</gene>
<dbReference type="SUPFAM" id="SSF53335">
    <property type="entry name" value="S-adenosyl-L-methionine-dependent methyltransferases"/>
    <property type="match status" value="1"/>
</dbReference>
<evidence type="ECO:0000313" key="3">
    <source>
        <dbReference type="Proteomes" id="UP000320791"/>
    </source>
</evidence>
<accession>A0A5C5USV6</accession>
<dbReference type="AlphaFoldDB" id="A0A5C5USV6"/>